<dbReference type="SUPFAM" id="SSF52402">
    <property type="entry name" value="Adenine nucleotide alpha hydrolases-like"/>
    <property type="match status" value="1"/>
</dbReference>
<dbReference type="FunFam" id="3.40.50.620:FF:000187">
    <property type="entry name" value="Probable FAD synthetase"/>
    <property type="match status" value="1"/>
</dbReference>
<dbReference type="InterPro" id="IPR014729">
    <property type="entry name" value="Rossmann-like_a/b/a_fold"/>
</dbReference>
<evidence type="ECO:0000256" key="12">
    <source>
        <dbReference type="ARBA" id="ARBA00049494"/>
    </source>
</evidence>
<evidence type="ECO:0000256" key="11">
    <source>
        <dbReference type="ARBA" id="ARBA00031871"/>
    </source>
</evidence>
<dbReference type="STRING" id="1531966.A0A0A1T7Q7"/>
<dbReference type="CDD" id="cd23948">
    <property type="entry name" value="FAD_synthase"/>
    <property type="match status" value="1"/>
</dbReference>
<evidence type="ECO:0000256" key="1">
    <source>
        <dbReference type="ARBA" id="ARBA00004726"/>
    </source>
</evidence>
<dbReference type="EC" id="2.7.7.2" evidence="2"/>
<dbReference type="HOGENOM" id="CLU_056971_0_0_1"/>
<proteinExistence type="predicted"/>
<keyword evidence="16" id="KW-1185">Reference proteome</keyword>
<feature type="domain" description="Phosphoadenosine phosphosulphate reductase" evidence="14">
    <location>
        <begin position="154"/>
        <end position="243"/>
    </location>
</feature>
<gene>
    <name evidence="15" type="ORF">VHEMI06583</name>
</gene>
<dbReference type="EMBL" id="CDHN01000003">
    <property type="protein sequence ID" value="CEJ90829.1"/>
    <property type="molecule type" value="Genomic_DNA"/>
</dbReference>
<dbReference type="GO" id="GO:0003919">
    <property type="term" value="F:FMN adenylyltransferase activity"/>
    <property type="evidence" value="ECO:0007669"/>
    <property type="project" value="UniProtKB-EC"/>
</dbReference>
<comment type="pathway">
    <text evidence="1">Cofactor biosynthesis; FAD biosynthesis; FAD from FMN: step 1/1.</text>
</comment>
<evidence type="ECO:0000256" key="6">
    <source>
        <dbReference type="ARBA" id="ARBA00022695"/>
    </source>
</evidence>
<keyword evidence="6" id="KW-0548">Nucleotidyltransferase</keyword>
<evidence type="ECO:0000256" key="2">
    <source>
        <dbReference type="ARBA" id="ARBA00012393"/>
    </source>
</evidence>
<dbReference type="Pfam" id="PF01507">
    <property type="entry name" value="PAPS_reduct"/>
    <property type="match status" value="1"/>
</dbReference>
<comment type="catalytic activity">
    <reaction evidence="12">
        <text>FMN + ATP + H(+) = FAD + diphosphate</text>
        <dbReference type="Rhea" id="RHEA:17237"/>
        <dbReference type="ChEBI" id="CHEBI:15378"/>
        <dbReference type="ChEBI" id="CHEBI:30616"/>
        <dbReference type="ChEBI" id="CHEBI:33019"/>
        <dbReference type="ChEBI" id="CHEBI:57692"/>
        <dbReference type="ChEBI" id="CHEBI:58210"/>
        <dbReference type="EC" id="2.7.7.2"/>
    </reaction>
</comment>
<dbReference type="PANTHER" id="PTHR23293">
    <property type="entry name" value="FAD SYNTHETASE-RELATED FMN ADENYLYLTRANSFERASE"/>
    <property type="match status" value="1"/>
</dbReference>
<evidence type="ECO:0000256" key="3">
    <source>
        <dbReference type="ARBA" id="ARBA00022630"/>
    </source>
</evidence>
<dbReference type="Proteomes" id="UP000039046">
    <property type="component" value="Unassembled WGS sequence"/>
</dbReference>
<dbReference type="AlphaFoldDB" id="A0A0A1T7Q7"/>
<keyword evidence="4" id="KW-0288">FMN</keyword>
<evidence type="ECO:0000259" key="14">
    <source>
        <dbReference type="Pfam" id="PF01507"/>
    </source>
</evidence>
<keyword evidence="5" id="KW-0808">Transferase</keyword>
<evidence type="ECO:0000256" key="13">
    <source>
        <dbReference type="SAM" id="MobiDB-lite"/>
    </source>
</evidence>
<evidence type="ECO:0000313" key="16">
    <source>
        <dbReference type="Proteomes" id="UP000039046"/>
    </source>
</evidence>
<evidence type="ECO:0000256" key="4">
    <source>
        <dbReference type="ARBA" id="ARBA00022643"/>
    </source>
</evidence>
<protein>
    <recommendedName>
        <fullName evidence="2">FAD synthase</fullName>
        <ecNumber evidence="2">2.7.7.2</ecNumber>
    </recommendedName>
    <alternativeName>
        <fullName evidence="10">FAD pyrophosphorylase</fullName>
    </alternativeName>
    <alternativeName>
        <fullName evidence="11">FMN adenylyltransferase</fullName>
    </alternativeName>
</protein>
<dbReference type="InterPro" id="IPR002500">
    <property type="entry name" value="PAPS_reduct_dom"/>
</dbReference>
<dbReference type="GO" id="GO:0006747">
    <property type="term" value="P:FAD biosynthetic process"/>
    <property type="evidence" value="ECO:0007669"/>
    <property type="project" value="TreeGrafter"/>
</dbReference>
<dbReference type="GO" id="GO:0005524">
    <property type="term" value="F:ATP binding"/>
    <property type="evidence" value="ECO:0007669"/>
    <property type="project" value="UniProtKB-KW"/>
</dbReference>
<keyword evidence="3" id="KW-0285">Flavoprotein</keyword>
<evidence type="ECO:0000256" key="10">
    <source>
        <dbReference type="ARBA" id="ARBA00031145"/>
    </source>
</evidence>
<keyword evidence="8" id="KW-0274">FAD</keyword>
<dbReference type="OrthoDB" id="270728at2759"/>
<evidence type="ECO:0000256" key="9">
    <source>
        <dbReference type="ARBA" id="ARBA00022840"/>
    </source>
</evidence>
<name>A0A0A1T7Q7_9HYPO</name>
<keyword evidence="9" id="KW-0067">ATP-binding</keyword>
<evidence type="ECO:0000256" key="5">
    <source>
        <dbReference type="ARBA" id="ARBA00022679"/>
    </source>
</evidence>
<reference evidence="15 16" key="1">
    <citation type="journal article" date="2015" name="Genome Announc.">
        <title>Draft Genome Sequence and Gene Annotation of the Entomopathogenic Fungus Verticillium hemipterigenum.</title>
        <authorList>
            <person name="Horn F."/>
            <person name="Habel A."/>
            <person name="Scharf D.H."/>
            <person name="Dworschak J."/>
            <person name="Brakhage A.A."/>
            <person name="Guthke R."/>
            <person name="Hertweck C."/>
            <person name="Linde J."/>
        </authorList>
    </citation>
    <scope>NUCLEOTIDE SEQUENCE [LARGE SCALE GENOMIC DNA]</scope>
</reference>
<accession>A0A0A1T7Q7</accession>
<sequence length="277" mass="31086">MAMESAEPLSLPPINGNKATTSTAHPTKPVPLEQLRSHLRSKVLAFLDRPTDDPSIKHTQSQAKASLVSIEKALAQYSPSEISISYNGGKDCLVLLILILACSPPATENSNNSHSTRPIQALYIAPEDPFAEVEEFVTKTTAEYHLDLLRCSLPMRAALEKYLQDRSDVKAIFMGTRRTDPFCENLQHFSPTDHGWPQFMRVNPMIDWCYADIWNFIRQLEIPYCSLYDQGYTSLGGTSNTLPNPVLALDASKTSFKPAYELIKDEEERLGRQKKIN</sequence>
<dbReference type="Gene3D" id="3.40.50.620">
    <property type="entry name" value="HUPs"/>
    <property type="match status" value="1"/>
</dbReference>
<keyword evidence="7" id="KW-0547">Nucleotide-binding</keyword>
<evidence type="ECO:0000313" key="15">
    <source>
        <dbReference type="EMBL" id="CEJ90829.1"/>
    </source>
</evidence>
<organism evidence="15 16">
    <name type="scientific">[Torrubiella] hemipterigena</name>
    <dbReference type="NCBI Taxonomy" id="1531966"/>
    <lineage>
        <taxon>Eukaryota</taxon>
        <taxon>Fungi</taxon>
        <taxon>Dikarya</taxon>
        <taxon>Ascomycota</taxon>
        <taxon>Pezizomycotina</taxon>
        <taxon>Sordariomycetes</taxon>
        <taxon>Hypocreomycetidae</taxon>
        <taxon>Hypocreales</taxon>
        <taxon>Clavicipitaceae</taxon>
        <taxon>Clavicipitaceae incertae sedis</taxon>
        <taxon>'Torrubiella' clade</taxon>
    </lineage>
</organism>
<evidence type="ECO:0000256" key="8">
    <source>
        <dbReference type="ARBA" id="ARBA00022827"/>
    </source>
</evidence>
<dbReference type="PANTHER" id="PTHR23293:SF9">
    <property type="entry name" value="FAD SYNTHASE"/>
    <property type="match status" value="1"/>
</dbReference>
<feature type="region of interest" description="Disordered" evidence="13">
    <location>
        <begin position="1"/>
        <end position="32"/>
    </location>
</feature>
<evidence type="ECO:0000256" key="7">
    <source>
        <dbReference type="ARBA" id="ARBA00022741"/>
    </source>
</evidence>